<dbReference type="PROSITE" id="PS51061">
    <property type="entry name" value="R3H"/>
    <property type="match status" value="1"/>
</dbReference>
<feature type="domain" description="R3H" evidence="2">
    <location>
        <begin position="25"/>
        <end position="84"/>
    </location>
</feature>
<dbReference type="GO" id="GO:0006012">
    <property type="term" value="P:galactose metabolic process"/>
    <property type="evidence" value="ECO:0007669"/>
    <property type="project" value="TreeGrafter"/>
</dbReference>
<gene>
    <name evidence="3" type="ORF">PACTADRAFT_45938</name>
</gene>
<protein>
    <recommendedName>
        <fullName evidence="2">R3H domain-containing protein</fullName>
    </recommendedName>
</protein>
<dbReference type="STRING" id="669874.A0A1E4TQ02"/>
<dbReference type="Proteomes" id="UP000094236">
    <property type="component" value="Unassembled WGS sequence"/>
</dbReference>
<evidence type="ECO:0000259" key="2">
    <source>
        <dbReference type="PROSITE" id="PS51061"/>
    </source>
</evidence>
<dbReference type="InterPro" id="IPR051937">
    <property type="entry name" value="R3H_domain_containing"/>
</dbReference>
<accession>A0A1E4TQ02</accession>
<proteinExistence type="predicted"/>
<reference evidence="4" key="1">
    <citation type="submission" date="2016-05" db="EMBL/GenBank/DDBJ databases">
        <title>Comparative genomics of biotechnologically important yeasts.</title>
        <authorList>
            <consortium name="DOE Joint Genome Institute"/>
            <person name="Riley R."/>
            <person name="Haridas S."/>
            <person name="Wolfe K.H."/>
            <person name="Lopes M.R."/>
            <person name="Hittinger C.T."/>
            <person name="Goker M."/>
            <person name="Salamov A."/>
            <person name="Wisecaver J."/>
            <person name="Long T.M."/>
            <person name="Aerts A.L."/>
            <person name="Barry K."/>
            <person name="Choi C."/>
            <person name="Clum A."/>
            <person name="Coughlan A.Y."/>
            <person name="Deshpande S."/>
            <person name="Douglass A.P."/>
            <person name="Hanson S.J."/>
            <person name="Klenk H.-P."/>
            <person name="Labutti K."/>
            <person name="Lapidus A."/>
            <person name="Lindquist E."/>
            <person name="Lipzen A."/>
            <person name="Meier-Kolthoff J.P."/>
            <person name="Ohm R.A."/>
            <person name="Otillar R.P."/>
            <person name="Pangilinan J."/>
            <person name="Peng Y."/>
            <person name="Rokas A."/>
            <person name="Rosa C.A."/>
            <person name="Scheuner C."/>
            <person name="Sibirny A.A."/>
            <person name="Slot J.C."/>
            <person name="Stielow J.B."/>
            <person name="Sun H."/>
            <person name="Kurtzman C.P."/>
            <person name="Blackwell M."/>
            <person name="Grigoriev I.V."/>
            <person name="Jeffries T.W."/>
        </authorList>
    </citation>
    <scope>NUCLEOTIDE SEQUENCE [LARGE SCALE GENOMIC DNA]</scope>
    <source>
        <strain evidence="4">NRRL Y-2460</strain>
    </source>
</reference>
<evidence type="ECO:0000256" key="1">
    <source>
        <dbReference type="ARBA" id="ARBA00022553"/>
    </source>
</evidence>
<sequence length="84" mass="10175">MEYCEKYEITPILYRALFNGNPKDRYFILRLERDLHDFILSINNESWRLQPLNSYYRLLVHQIAAYYKMGHILLKDGASMVIFK</sequence>
<organism evidence="3 4">
    <name type="scientific">Pachysolen tannophilus NRRL Y-2460</name>
    <dbReference type="NCBI Taxonomy" id="669874"/>
    <lineage>
        <taxon>Eukaryota</taxon>
        <taxon>Fungi</taxon>
        <taxon>Dikarya</taxon>
        <taxon>Ascomycota</taxon>
        <taxon>Saccharomycotina</taxon>
        <taxon>Pichiomycetes</taxon>
        <taxon>Pachysolenaceae</taxon>
        <taxon>Pachysolen</taxon>
    </lineage>
</organism>
<feature type="non-terminal residue" evidence="3">
    <location>
        <position position="84"/>
    </location>
</feature>
<dbReference type="Gene3D" id="3.30.1370.50">
    <property type="entry name" value="R3H-like domain"/>
    <property type="match status" value="1"/>
</dbReference>
<evidence type="ECO:0000313" key="4">
    <source>
        <dbReference type="Proteomes" id="UP000094236"/>
    </source>
</evidence>
<dbReference type="OrthoDB" id="278430at2759"/>
<evidence type="ECO:0000313" key="3">
    <source>
        <dbReference type="EMBL" id="ODV93833.1"/>
    </source>
</evidence>
<dbReference type="PANTHER" id="PTHR15672">
    <property type="entry name" value="CAMP-REGULATED PHOSPHOPROTEIN 21 RELATED R3H DOMAIN CONTAINING PROTEIN"/>
    <property type="match status" value="1"/>
</dbReference>
<dbReference type="AlphaFoldDB" id="A0A1E4TQ02"/>
<dbReference type="SUPFAM" id="SSF82708">
    <property type="entry name" value="R3H domain"/>
    <property type="match status" value="1"/>
</dbReference>
<dbReference type="EMBL" id="KV454017">
    <property type="protein sequence ID" value="ODV93833.1"/>
    <property type="molecule type" value="Genomic_DNA"/>
</dbReference>
<name>A0A1E4TQ02_PACTA</name>
<dbReference type="CDD" id="cd02642">
    <property type="entry name" value="R3H_encore_like"/>
    <property type="match status" value="1"/>
</dbReference>
<dbReference type="PANTHER" id="PTHR15672:SF8">
    <property type="entry name" value="PROTEIN ENCORE"/>
    <property type="match status" value="1"/>
</dbReference>
<dbReference type="InterPro" id="IPR001374">
    <property type="entry name" value="R3H_dom"/>
</dbReference>
<dbReference type="Pfam" id="PF01424">
    <property type="entry name" value="R3H"/>
    <property type="match status" value="1"/>
</dbReference>
<dbReference type="InterPro" id="IPR036867">
    <property type="entry name" value="R3H_dom_sf"/>
</dbReference>
<keyword evidence="4" id="KW-1185">Reference proteome</keyword>
<keyword evidence="1" id="KW-0597">Phosphoprotein</keyword>
<dbReference type="GO" id="GO:0003676">
    <property type="term" value="F:nucleic acid binding"/>
    <property type="evidence" value="ECO:0007669"/>
    <property type="project" value="UniProtKB-UniRule"/>
</dbReference>